<feature type="repeat" description="Filamin" evidence="3">
    <location>
        <begin position="731"/>
        <end position="822"/>
    </location>
</feature>
<dbReference type="Proteomes" id="UP001458880">
    <property type="component" value="Unassembled WGS sequence"/>
</dbReference>
<organism evidence="4 5">
    <name type="scientific">Popillia japonica</name>
    <name type="common">Japanese beetle</name>
    <dbReference type="NCBI Taxonomy" id="7064"/>
    <lineage>
        <taxon>Eukaryota</taxon>
        <taxon>Metazoa</taxon>
        <taxon>Ecdysozoa</taxon>
        <taxon>Arthropoda</taxon>
        <taxon>Hexapoda</taxon>
        <taxon>Insecta</taxon>
        <taxon>Pterygota</taxon>
        <taxon>Neoptera</taxon>
        <taxon>Endopterygota</taxon>
        <taxon>Coleoptera</taxon>
        <taxon>Polyphaga</taxon>
        <taxon>Scarabaeiformia</taxon>
        <taxon>Scarabaeidae</taxon>
        <taxon>Rutelinae</taxon>
        <taxon>Popillia</taxon>
    </lineage>
</organism>
<dbReference type="EMBL" id="JASPKY010000432">
    <property type="protein sequence ID" value="KAK9700690.1"/>
    <property type="molecule type" value="Genomic_DNA"/>
</dbReference>
<comment type="caution">
    <text evidence="4">The sequence shown here is derived from an EMBL/GenBank/DDBJ whole genome shotgun (WGS) entry which is preliminary data.</text>
</comment>
<dbReference type="InterPro" id="IPR013783">
    <property type="entry name" value="Ig-like_fold"/>
</dbReference>
<feature type="repeat" description="Filamin" evidence="3">
    <location>
        <begin position="1455"/>
        <end position="1576"/>
    </location>
</feature>
<feature type="repeat" description="Filamin" evidence="3">
    <location>
        <begin position="1671"/>
        <end position="1767"/>
    </location>
</feature>
<feature type="repeat" description="Filamin" evidence="3">
    <location>
        <begin position="57"/>
        <end position="148"/>
    </location>
</feature>
<feature type="repeat" description="Filamin" evidence="3">
    <location>
        <begin position="1577"/>
        <end position="1670"/>
    </location>
</feature>
<accession>A0AAW1JCB6</accession>
<feature type="repeat" description="Filamin" evidence="3">
    <location>
        <begin position="385"/>
        <end position="465"/>
    </location>
</feature>
<reference evidence="4 5" key="1">
    <citation type="journal article" date="2024" name="BMC Genomics">
        <title>De novo assembly and annotation of Popillia japonica's genome with initial clues to its potential as an invasive pest.</title>
        <authorList>
            <person name="Cucini C."/>
            <person name="Boschi S."/>
            <person name="Funari R."/>
            <person name="Cardaioli E."/>
            <person name="Iannotti N."/>
            <person name="Marturano G."/>
            <person name="Paoli F."/>
            <person name="Bruttini M."/>
            <person name="Carapelli A."/>
            <person name="Frati F."/>
            <person name="Nardi F."/>
        </authorList>
    </citation>
    <scope>NUCLEOTIDE SEQUENCE [LARGE SCALE GENOMIC DNA]</scope>
    <source>
        <strain evidence="4">DMR45628</strain>
    </source>
</reference>
<gene>
    <name evidence="4" type="ORF">QE152_g31067</name>
</gene>
<dbReference type="Gene3D" id="2.60.40.10">
    <property type="entry name" value="Immunoglobulins"/>
    <property type="match status" value="16"/>
</dbReference>
<feature type="repeat" description="Filamin" evidence="3">
    <location>
        <begin position="475"/>
        <end position="552"/>
    </location>
</feature>
<dbReference type="PANTHER" id="PTHR38537">
    <property type="entry name" value="JITTERBUG, ISOFORM N"/>
    <property type="match status" value="1"/>
</dbReference>
<name>A0AAW1JCB6_POPJA</name>
<dbReference type="PANTHER" id="PTHR38537:SF13">
    <property type="entry name" value="JITTERBUG, ISOFORM N"/>
    <property type="match status" value="1"/>
</dbReference>
<dbReference type="Pfam" id="PF00630">
    <property type="entry name" value="Filamin"/>
    <property type="match status" value="15"/>
</dbReference>
<dbReference type="InterPro" id="IPR044801">
    <property type="entry name" value="Filamin"/>
</dbReference>
<dbReference type="GO" id="GO:0051015">
    <property type="term" value="F:actin filament binding"/>
    <property type="evidence" value="ECO:0007669"/>
    <property type="project" value="InterPro"/>
</dbReference>
<keyword evidence="5" id="KW-1185">Reference proteome</keyword>
<feature type="repeat" description="Filamin" evidence="3">
    <location>
        <begin position="1100"/>
        <end position="1184"/>
    </location>
</feature>
<dbReference type="FunFam" id="2.60.40.10:FF:001145">
    <property type="entry name" value="Jitterbug, isoform I"/>
    <property type="match status" value="3"/>
</dbReference>
<feature type="repeat" description="Filamin" evidence="3">
    <location>
        <begin position="1364"/>
        <end position="1458"/>
    </location>
</feature>
<dbReference type="InterPro" id="IPR001298">
    <property type="entry name" value="Filamin/ABP280_rpt"/>
</dbReference>
<feature type="repeat" description="Filamin" evidence="3">
    <location>
        <begin position="146"/>
        <end position="239"/>
    </location>
</feature>
<evidence type="ECO:0000256" key="1">
    <source>
        <dbReference type="ARBA" id="ARBA00009238"/>
    </source>
</evidence>
<protein>
    <submittedName>
        <fullName evidence="4">Cher</fullName>
    </submittedName>
</protein>
<keyword evidence="2" id="KW-0677">Repeat</keyword>
<sequence length="1781" mass="190460">MFRDYQLEGRQMILNGNKALKENQCRNSFFTFHSGDFLLKKAQQHGGPVQVDETHIKPIIDADRYSTTPDIAEKLKQAYLGYLIVDASQAGEGQLEISINEGEVPNHVQVVGGGRCLVSFTPDHAKPHLIDIKFNGETVRGCPFVCSVSDTSRVALSLSHLELVPVNQPSSFHMGVAGGGAAELAVAVRGPIGELPVKVTGDIHSGFTAEFTPTQVGAHQITVDYNGRPVQGTPFTAKAFDSSRVTVGHVARGTVGRPVTFSVDASEAGEGNLEITISARGLNIPTQVHPQGNARFAVNSSRVTVGHVARGTVGRPVTFSVDASEAGEGNLEITISARGLNIPTQVHPQGNARFAVSFVPAEACDHVVNVAFNKRPVVGCPLIVGVGGGGPIHKPSTLLINHPGRLEDIEVNVEGPGGQAVPTQVQPLGNSQYRAEFVPRVVGEHRVNVSVNGIPTTGSPYAAKVYDVQAIKVKESSTGVIGKPVTFLVETSQAGPGNLEVTVNGGRVPTSAQAQGPHTYAISFTPRDATPHSVDLRFNGQDVPGSPFKCVVAAAARILSPESLDKVSVGRPCTFVVESPNTPVVEVLGPARRSLLTQVTPQFGNTGKFDISFTPIDVGDHSVEVRLPAGHIDGSPFLVKAYDANRVSVTDINDGIVGKPVSFGINASQAGAGNLEIIVAVNGRNVPNFVQSEGNARFKVNFKPTEAATHTLSVRFNGQAVPGSPFSCKVAPGNIQPRIPVSGSGIELAAVGHPADIKIEGTTGIEPQVVATAPTGKIISTKLSLTGDTYIATFTPEMVGRHSVAILINDQHVIGSPFNCNVYDVNKVIVTGLPGLKNDLTRSISEMDLREMTPAEVGKPVTFSVDAAQAGEGTLELVVSTQHTTIKAEVVACARGLYDVTFVPQTSEDHFVNITFNDMSVIGSPFHCGVVEATQYVQIGSLVYIDLPTDQHRLEILDNNNHPIKYNMANGKGEFTVNQTGTYRVQIFRSHELVTTRTIHSFDTNKIDIVNAPEFTCHRPAIIGVNINKVGPGKLSAVVKVANKDVPHSVRQSPSNPNIWEVVFHPLYAAPHRVTLLYNGVPKTGVLEVPVKALGTEPWAGGLGLYQARVGKVTSFHIDTLGRSAREFDVVVSGPTGSALPVRCYQTKTGKLQAEFTTRDIGPHQVEVLHQAKPVTGSPFVCQSYDPDCVRIVDIPSVQGNVGEKILFNVTSKNAGDGNLEIIVTNPLGQTIGIQQIVLEENVTQISFLPLLPGLYQVTVTYGGVPVKGSPLALGVGPVGPTPPPRAVGRGLECVQLGDRASFTVSSVVQPRVQIEAIEGAIEPHIQSPKPGEYIVSYTPKWVGVYDVLVSIGLNDLPGSPFRPTVVDPASVRLIGGWNQYLDDSGRIKLPAKLVFDTSSAGPGTLECKVDGRKISSEKVGNRVKFDLSSEGLNAGEHDLEIRLSNFLLPDAPKSVVSLGDQVILTGRGLAQAQCGEPAIFNIDGSKAGPGNPETSYFQHRWFQSRSCWRKDMEGDLHCKHSGKLHVSSIPIPVMISLAGEKIWRATYTVNIPGNYMLAVLWAGRPVKGCPLMVEAKGGADASKVLCSGEGLRQGVVGREIRSWIDTRRAGPGELTAHCTGPRKVAYCELYDHGDATFTLNVKPQEPGRHALTIKYAGQHVPGSPFTLRVAGAPDASKVRVYGPGVEHGVLATFQSRFICDTRGAGAGQLTVRVRGPKGAFRVEMQRESQKDRTILCKYDPTEPGDYRVEVKWALELVPGSPFHVMIFDTQEELRRYLNSL</sequence>
<evidence type="ECO:0000256" key="3">
    <source>
        <dbReference type="PROSITE-ProRule" id="PRU00087"/>
    </source>
</evidence>
<feature type="repeat" description="Filamin" evidence="3">
    <location>
        <begin position="308"/>
        <end position="386"/>
    </location>
</feature>
<evidence type="ECO:0000313" key="5">
    <source>
        <dbReference type="Proteomes" id="UP001458880"/>
    </source>
</evidence>
<feature type="repeat" description="Filamin" evidence="3">
    <location>
        <begin position="1277"/>
        <end position="1366"/>
    </location>
</feature>
<feature type="repeat" description="Filamin" evidence="3">
    <location>
        <begin position="1182"/>
        <end position="1276"/>
    </location>
</feature>
<evidence type="ECO:0000313" key="4">
    <source>
        <dbReference type="EMBL" id="KAK9700690.1"/>
    </source>
</evidence>
<dbReference type="GO" id="GO:0030036">
    <property type="term" value="P:actin cytoskeleton organization"/>
    <property type="evidence" value="ECO:0007669"/>
    <property type="project" value="InterPro"/>
</dbReference>
<dbReference type="InterPro" id="IPR014756">
    <property type="entry name" value="Ig_E-set"/>
</dbReference>
<evidence type="ECO:0000256" key="2">
    <source>
        <dbReference type="ARBA" id="ARBA00022737"/>
    </source>
</evidence>
<dbReference type="InterPro" id="IPR017868">
    <property type="entry name" value="Filamin/ABP280_repeat-like"/>
</dbReference>
<proteinExistence type="inferred from homology"/>
<dbReference type="SMART" id="SM00557">
    <property type="entry name" value="IG_FLMN"/>
    <property type="match status" value="15"/>
</dbReference>
<feature type="repeat" description="Filamin" evidence="3">
    <location>
        <begin position="646"/>
        <end position="730"/>
    </location>
</feature>
<dbReference type="FunFam" id="2.60.40.10:FF:001473">
    <property type="entry name" value="Jitterbug, isoform C"/>
    <property type="match status" value="1"/>
</dbReference>
<comment type="similarity">
    <text evidence="1">Belongs to the filamin family.</text>
</comment>
<feature type="repeat" description="Filamin" evidence="3">
    <location>
        <begin position="562"/>
        <end position="641"/>
    </location>
</feature>
<dbReference type="PROSITE" id="PS50194">
    <property type="entry name" value="FILAMIN_REPEAT"/>
    <property type="match status" value="16"/>
</dbReference>
<feature type="repeat" description="Filamin" evidence="3">
    <location>
        <begin position="820"/>
        <end position="930"/>
    </location>
</feature>
<dbReference type="SUPFAM" id="SSF81296">
    <property type="entry name" value="E set domains"/>
    <property type="match status" value="15"/>
</dbReference>